<dbReference type="PANTHER" id="PTHR30373">
    <property type="entry name" value="UPF0603 PROTEIN YGCG"/>
    <property type="match status" value="1"/>
</dbReference>
<dbReference type="AlphaFoldDB" id="E5WY20"/>
<dbReference type="EMBL" id="ACWG01000016">
    <property type="protein sequence ID" value="EFV30249.1"/>
    <property type="molecule type" value="Genomic_DNA"/>
</dbReference>
<sequence length="86" mass="9685">MQSQEIYTTKNIPKVHLQDKTRYVCNPAGILSVSACGEIDRMLYALEQQTGIETVVAVVPSIGNEDCFEFSHQLLNEWGVGKKRQE</sequence>
<evidence type="ECO:0000259" key="1">
    <source>
        <dbReference type="Pfam" id="PF04536"/>
    </source>
</evidence>
<dbReference type="Proteomes" id="UP000003246">
    <property type="component" value="Unassembled WGS sequence"/>
</dbReference>
<name>E5WY20_9BACE</name>
<organism evidence="2 3">
    <name type="scientific">Bacteroides eggerthii 1_2_48FAA</name>
    <dbReference type="NCBI Taxonomy" id="665953"/>
    <lineage>
        <taxon>Bacteria</taxon>
        <taxon>Pseudomonadati</taxon>
        <taxon>Bacteroidota</taxon>
        <taxon>Bacteroidia</taxon>
        <taxon>Bacteroidales</taxon>
        <taxon>Bacteroidaceae</taxon>
        <taxon>Bacteroides</taxon>
    </lineage>
</organism>
<reference evidence="2 3" key="1">
    <citation type="submission" date="2010-10" db="EMBL/GenBank/DDBJ databases">
        <title>The Genome Sequence of Bacteroides eggerthii strain 1_2_48FAA.</title>
        <authorList>
            <consortium name="The Broad Institute Genome Sequencing Platform"/>
            <person name="Ward D."/>
            <person name="Earl A."/>
            <person name="Feldgarden M."/>
            <person name="Young S.K."/>
            <person name="Gargeya S."/>
            <person name="Zeng Q."/>
            <person name="Alvarado L."/>
            <person name="Berlin A."/>
            <person name="Bochicchio J."/>
            <person name="Chapman S.B."/>
            <person name="Chen Z."/>
            <person name="Freedman E."/>
            <person name="Gellesch M."/>
            <person name="Goldberg J."/>
            <person name="Griggs A."/>
            <person name="Gujja S."/>
            <person name="Heilman E."/>
            <person name="Heiman D."/>
            <person name="Howarth C."/>
            <person name="Mehta T."/>
            <person name="Neiman D."/>
            <person name="Pearson M."/>
            <person name="Roberts A."/>
            <person name="Saif S."/>
            <person name="Shea T."/>
            <person name="Shenoy N."/>
            <person name="Sisk P."/>
            <person name="Stolte C."/>
            <person name="Sykes S."/>
            <person name="White J."/>
            <person name="Yandava C."/>
            <person name="Allen-Vercoe E."/>
            <person name="Ambrose C."/>
            <person name="Strauss J."/>
            <person name="Daigneault M."/>
            <person name="Haas B."/>
            <person name="Nusbaum C."/>
            <person name="Birren B."/>
        </authorList>
    </citation>
    <scope>NUCLEOTIDE SEQUENCE [LARGE SCALE GENOMIC DNA]</scope>
    <source>
        <strain evidence="2 3">1_2_48FAA</strain>
    </source>
</reference>
<dbReference type="InterPro" id="IPR007621">
    <property type="entry name" value="TPM_dom"/>
</dbReference>
<dbReference type="HOGENOM" id="CLU_2491299_0_0_10"/>
<gene>
    <name evidence="2" type="ORF">HMPREF1016_01553</name>
</gene>
<proteinExistence type="predicted"/>
<evidence type="ECO:0000313" key="3">
    <source>
        <dbReference type="Proteomes" id="UP000003246"/>
    </source>
</evidence>
<accession>E5WY20</accession>
<evidence type="ECO:0000313" key="2">
    <source>
        <dbReference type="EMBL" id="EFV30249.1"/>
    </source>
</evidence>
<dbReference type="Gene3D" id="3.10.310.50">
    <property type="match status" value="1"/>
</dbReference>
<dbReference type="PANTHER" id="PTHR30373:SF2">
    <property type="entry name" value="UPF0603 PROTEIN YGCG"/>
    <property type="match status" value="1"/>
</dbReference>
<feature type="domain" description="TPM" evidence="1">
    <location>
        <begin position="25"/>
        <end position="85"/>
    </location>
</feature>
<protein>
    <recommendedName>
        <fullName evidence="1">TPM domain-containing protein</fullName>
    </recommendedName>
</protein>
<dbReference type="Pfam" id="PF04536">
    <property type="entry name" value="TPM_phosphatase"/>
    <property type="match status" value="1"/>
</dbReference>
<comment type="caution">
    <text evidence="2">The sequence shown here is derived from an EMBL/GenBank/DDBJ whole genome shotgun (WGS) entry which is preliminary data.</text>
</comment>